<dbReference type="EMBL" id="JXDG01000060">
    <property type="protein sequence ID" value="KIH81616.1"/>
    <property type="molecule type" value="Genomic_DNA"/>
</dbReference>
<name>A0A0C2HWU2_9PSED</name>
<organism evidence="2 3">
    <name type="scientific">Pseudomonas batumici</name>
    <dbReference type="NCBI Taxonomy" id="226910"/>
    <lineage>
        <taxon>Bacteria</taxon>
        <taxon>Pseudomonadati</taxon>
        <taxon>Pseudomonadota</taxon>
        <taxon>Gammaproteobacteria</taxon>
        <taxon>Pseudomonadales</taxon>
        <taxon>Pseudomonadaceae</taxon>
        <taxon>Pseudomonas</taxon>
    </lineage>
</organism>
<dbReference type="STRING" id="226910.UCMB321_4611"/>
<feature type="signal peptide" evidence="1">
    <location>
        <begin position="1"/>
        <end position="29"/>
    </location>
</feature>
<reference evidence="2 3" key="1">
    <citation type="submission" date="2015-01" db="EMBL/GenBank/DDBJ databases">
        <title>Complete genome of Pseudomonas batumici UCM B-321 producer of the batumin antibiotic with strong antistaphilococcal and potential anticancer activity.</title>
        <authorList>
            <person name="Klochko V.V."/>
            <person name="Zelena L.B."/>
            <person name="Elena K.A."/>
            <person name="Reva O.N."/>
        </authorList>
    </citation>
    <scope>NUCLEOTIDE SEQUENCE [LARGE SCALE GENOMIC DNA]</scope>
    <source>
        <strain evidence="2 3">UCM B-321</strain>
    </source>
</reference>
<evidence type="ECO:0000313" key="2">
    <source>
        <dbReference type="EMBL" id="KIH81616.1"/>
    </source>
</evidence>
<evidence type="ECO:0000313" key="3">
    <source>
        <dbReference type="Proteomes" id="UP000031535"/>
    </source>
</evidence>
<gene>
    <name evidence="2" type="ORF">UCMB321_4611</name>
</gene>
<proteinExistence type="predicted"/>
<keyword evidence="3" id="KW-1185">Reference proteome</keyword>
<sequence>MFIMTPIRSLLFCALSGLVLLGVSPNVRAATNSEPINQEAVQLSPQTQNGVSYLTGGIGLDESQALLQTRGYNLHIVSSVGPKGEYLPDVDITIQKAGGESVLSLTQVGPIVYVKLPDGKYEVISRRNGHENRQNVVLSGNAGQTVNVNWRVE</sequence>
<dbReference type="Proteomes" id="UP000031535">
    <property type="component" value="Unassembled WGS sequence"/>
</dbReference>
<dbReference type="PATRIC" id="fig|226910.6.peg.4601"/>
<comment type="caution">
    <text evidence="2">The sequence shown here is derived from an EMBL/GenBank/DDBJ whole genome shotgun (WGS) entry which is preliminary data.</text>
</comment>
<accession>A0A0C2HWU2</accession>
<feature type="chain" id="PRO_5002166632" evidence="1">
    <location>
        <begin position="30"/>
        <end position="153"/>
    </location>
</feature>
<dbReference type="AlphaFoldDB" id="A0A0C2HWU2"/>
<protein>
    <submittedName>
        <fullName evidence="2">Putative exported protein</fullName>
    </submittedName>
</protein>
<keyword evidence="1" id="KW-0732">Signal</keyword>
<evidence type="ECO:0000256" key="1">
    <source>
        <dbReference type="SAM" id="SignalP"/>
    </source>
</evidence>